<proteinExistence type="predicted"/>
<reference evidence="2 3" key="1">
    <citation type="journal article" date="2024" name="Int. J. Syst. Evol. Microbiol.">
        <title>Virgibacillus tibetensis sp. nov., isolated from salt lake on the Tibetan Plateau of China.</title>
        <authorList>
            <person name="Phurbu D."/>
            <person name="Liu Z.-X."/>
            <person name="Wang R."/>
            <person name="Zheng Y.-Y."/>
            <person name="Liu H.-C."/>
            <person name="Zhou Y.-G."/>
            <person name="Yu Y.-J."/>
            <person name="Li A.-H."/>
        </authorList>
    </citation>
    <scope>NUCLEOTIDE SEQUENCE [LARGE SCALE GENOMIC DNA]</scope>
    <source>
        <strain evidence="2 3">C22-A2</strain>
    </source>
</reference>
<organism evidence="2 3">
    <name type="scientific">Virgibacillus tibetensis</name>
    <dbReference type="NCBI Taxonomy" id="3042313"/>
    <lineage>
        <taxon>Bacteria</taxon>
        <taxon>Bacillati</taxon>
        <taxon>Bacillota</taxon>
        <taxon>Bacilli</taxon>
        <taxon>Bacillales</taxon>
        <taxon>Bacillaceae</taxon>
        <taxon>Virgibacillus</taxon>
    </lineage>
</organism>
<protein>
    <submittedName>
        <fullName evidence="2">DUF1659 domain-containing protein</fullName>
    </submittedName>
</protein>
<gene>
    <name evidence="2" type="ORF">QGM71_08240</name>
</gene>
<evidence type="ECO:0000313" key="2">
    <source>
        <dbReference type="EMBL" id="MEC5423484.1"/>
    </source>
</evidence>
<evidence type="ECO:0000313" key="3">
    <source>
        <dbReference type="Proteomes" id="UP001335737"/>
    </source>
</evidence>
<evidence type="ECO:0000259" key="1">
    <source>
        <dbReference type="Pfam" id="PF07872"/>
    </source>
</evidence>
<keyword evidence="3" id="KW-1185">Reference proteome</keyword>
<dbReference type="Proteomes" id="UP001335737">
    <property type="component" value="Unassembled WGS sequence"/>
</dbReference>
<sequence length="74" mass="8166">MAVADIMKSTLQLVFNDGVDSKTGLPAYKSKSFNNVKTSANADQLYAIANAVVSLQKLSLYNIHRRDSYDIRQG</sequence>
<dbReference type="Pfam" id="PF07872">
    <property type="entry name" value="DUF1659"/>
    <property type="match status" value="1"/>
</dbReference>
<dbReference type="InterPro" id="IPR012454">
    <property type="entry name" value="DUF1659"/>
</dbReference>
<feature type="domain" description="DUF1659" evidence="1">
    <location>
        <begin position="2"/>
        <end position="72"/>
    </location>
</feature>
<accession>A0ABU6KGC4</accession>
<dbReference type="RefSeq" id="WP_327607033.1">
    <property type="nucleotide sequence ID" value="NZ_JARZFX010000002.1"/>
</dbReference>
<comment type="caution">
    <text evidence="2">The sequence shown here is derived from an EMBL/GenBank/DDBJ whole genome shotgun (WGS) entry which is preliminary data.</text>
</comment>
<name>A0ABU6KGC4_9BACI</name>
<dbReference type="EMBL" id="JARZFX010000002">
    <property type="protein sequence ID" value="MEC5423484.1"/>
    <property type="molecule type" value="Genomic_DNA"/>
</dbReference>